<organism evidence="6 7">
    <name type="scientific">Caballeronia mineralivorans PML1(12)</name>
    <dbReference type="NCBI Taxonomy" id="908627"/>
    <lineage>
        <taxon>Bacteria</taxon>
        <taxon>Pseudomonadati</taxon>
        <taxon>Pseudomonadota</taxon>
        <taxon>Betaproteobacteria</taxon>
        <taxon>Burkholderiales</taxon>
        <taxon>Burkholderiaceae</taxon>
        <taxon>Caballeronia</taxon>
    </lineage>
</organism>
<dbReference type="SUPFAM" id="SSF46689">
    <property type="entry name" value="Homeodomain-like"/>
    <property type="match status" value="1"/>
</dbReference>
<dbReference type="Proteomes" id="UP000035963">
    <property type="component" value="Unassembled WGS sequence"/>
</dbReference>
<dbReference type="Gene3D" id="1.10.10.60">
    <property type="entry name" value="Homeodomain-like"/>
    <property type="match status" value="1"/>
</dbReference>
<evidence type="ECO:0000256" key="1">
    <source>
        <dbReference type="ARBA" id="ARBA00023015"/>
    </source>
</evidence>
<comment type="caution">
    <text evidence="6">The sequence shown here is derived from an EMBL/GenBank/DDBJ whole genome shotgun (WGS) entry which is preliminary data.</text>
</comment>
<feature type="domain" description="HTH tetR-type" evidence="5">
    <location>
        <begin position="9"/>
        <end position="69"/>
    </location>
</feature>
<evidence type="ECO:0000256" key="4">
    <source>
        <dbReference type="PROSITE-ProRule" id="PRU00335"/>
    </source>
</evidence>
<dbReference type="Pfam" id="PF00440">
    <property type="entry name" value="TetR_N"/>
    <property type="match status" value="1"/>
</dbReference>
<keyword evidence="7" id="KW-1185">Reference proteome</keyword>
<evidence type="ECO:0000259" key="5">
    <source>
        <dbReference type="PROSITE" id="PS50977"/>
    </source>
</evidence>
<evidence type="ECO:0000313" key="7">
    <source>
        <dbReference type="Proteomes" id="UP000035963"/>
    </source>
</evidence>
<accession>A0A0J1CP26</accession>
<evidence type="ECO:0000256" key="2">
    <source>
        <dbReference type="ARBA" id="ARBA00023125"/>
    </source>
</evidence>
<sequence>MRYTAEHKQETRARILDAAARIFRREGYDGSGIDGLAEAAGVTNGAFYGHFKSKGEAFQTVVQLGLEQLRLGIADLKTKHGKRWIKRFVELYLGPKRTCDLGQACALPSLSPEIVRADQDIRSTYERELQRVIAEVASGLPEGTPNERTDAAIAMLALLAGGVTLARAVPDPQLSDRIAKAVGHAALDLTSHRS</sequence>
<keyword evidence="1" id="KW-0805">Transcription regulation</keyword>
<protein>
    <submittedName>
        <fullName evidence="6">TetR family transcriptional regulator</fullName>
    </submittedName>
</protein>
<dbReference type="InterPro" id="IPR036271">
    <property type="entry name" value="Tet_transcr_reg_TetR-rel_C_sf"/>
</dbReference>
<dbReference type="PANTHER" id="PTHR47506:SF7">
    <property type="entry name" value="TRANSCRIPTIONAL REGULATORY PROTEIN"/>
    <property type="match status" value="1"/>
</dbReference>
<dbReference type="Gene3D" id="1.10.357.10">
    <property type="entry name" value="Tetracycline Repressor, domain 2"/>
    <property type="match status" value="1"/>
</dbReference>
<proteinExistence type="predicted"/>
<dbReference type="RefSeq" id="WP_047896005.1">
    <property type="nucleotide sequence ID" value="NZ_AEJF01000180.1"/>
</dbReference>
<evidence type="ECO:0000256" key="3">
    <source>
        <dbReference type="ARBA" id="ARBA00023163"/>
    </source>
</evidence>
<dbReference type="PRINTS" id="PR00455">
    <property type="entry name" value="HTHTETR"/>
</dbReference>
<feature type="DNA-binding region" description="H-T-H motif" evidence="4">
    <location>
        <begin position="32"/>
        <end position="51"/>
    </location>
</feature>
<dbReference type="EMBL" id="AEJF01000180">
    <property type="protein sequence ID" value="KLU22407.1"/>
    <property type="molecule type" value="Genomic_DNA"/>
</dbReference>
<name>A0A0J1CP26_9BURK</name>
<dbReference type="OrthoDB" id="9798857at2"/>
<dbReference type="PATRIC" id="fig|908627.4.peg.6892"/>
<gene>
    <name evidence="6" type="ORF">EOS_30905</name>
</gene>
<keyword evidence="2 4" id="KW-0238">DNA-binding</keyword>
<dbReference type="InterPro" id="IPR001647">
    <property type="entry name" value="HTH_TetR"/>
</dbReference>
<dbReference type="PANTHER" id="PTHR47506">
    <property type="entry name" value="TRANSCRIPTIONAL REGULATORY PROTEIN"/>
    <property type="match status" value="1"/>
</dbReference>
<reference evidence="6 7" key="1">
    <citation type="journal article" date="2015" name="Genome Announc.">
        <title>Draft Genome Sequence of Burkholderia sp. Strain PML1(12), an Ectomycorrhizosphere-Inhabiting Bacterium with Effective Mineral-Weathering Ability.</title>
        <authorList>
            <person name="Uroz S."/>
            <person name="Oger P."/>
        </authorList>
    </citation>
    <scope>NUCLEOTIDE SEQUENCE [LARGE SCALE GENOMIC DNA]</scope>
    <source>
        <strain evidence="7">PML1(12)</strain>
    </source>
</reference>
<evidence type="ECO:0000313" key="6">
    <source>
        <dbReference type="EMBL" id="KLU22407.1"/>
    </source>
</evidence>
<keyword evidence="3" id="KW-0804">Transcription</keyword>
<dbReference type="SUPFAM" id="SSF48498">
    <property type="entry name" value="Tetracyclin repressor-like, C-terminal domain"/>
    <property type="match status" value="1"/>
</dbReference>
<dbReference type="AlphaFoldDB" id="A0A0J1CP26"/>
<dbReference type="GO" id="GO:0003677">
    <property type="term" value="F:DNA binding"/>
    <property type="evidence" value="ECO:0007669"/>
    <property type="project" value="UniProtKB-UniRule"/>
</dbReference>
<dbReference type="InterPro" id="IPR009057">
    <property type="entry name" value="Homeodomain-like_sf"/>
</dbReference>
<dbReference type="PROSITE" id="PS50977">
    <property type="entry name" value="HTH_TETR_2"/>
    <property type="match status" value="1"/>
</dbReference>